<evidence type="ECO:0000256" key="3">
    <source>
        <dbReference type="ARBA" id="ARBA00022827"/>
    </source>
</evidence>
<keyword evidence="3" id="KW-0274">FAD</keyword>
<dbReference type="NCBIfam" id="TIGR00275">
    <property type="entry name" value="aminoacetone oxidase family FAD-binding enzyme"/>
    <property type="match status" value="1"/>
</dbReference>
<dbReference type="Pfam" id="PF22780">
    <property type="entry name" value="HI0933_like_1st"/>
    <property type="match status" value="1"/>
</dbReference>
<accession>A0AA36Y6P0</accession>
<reference evidence="6 7" key="1">
    <citation type="submission" date="2011-10" db="EMBL/GenBank/DDBJ databases">
        <title>The Genome Sequence of Lachnospiraceae bacterium ACC2.</title>
        <authorList>
            <consortium name="The Broad Institute Genome Sequencing Platform"/>
            <person name="Earl A."/>
            <person name="Ward D."/>
            <person name="Feldgarden M."/>
            <person name="Gevers D."/>
            <person name="Sizova M."/>
            <person name="Hazen A."/>
            <person name="Epstein S."/>
            <person name="Young S.K."/>
            <person name="Zeng Q."/>
            <person name="Gargeya S."/>
            <person name="Fitzgerald M."/>
            <person name="Haas B."/>
            <person name="Abouelleil A."/>
            <person name="Alvarado L."/>
            <person name="Arachchi H.M."/>
            <person name="Berlin A."/>
            <person name="Brown A."/>
            <person name="Chapman S.B."/>
            <person name="Chen Z."/>
            <person name="Dunbar C."/>
            <person name="Freedman E."/>
            <person name="Gearin G."/>
            <person name="Goldberg J."/>
            <person name="Griggs A."/>
            <person name="Gujja S."/>
            <person name="Heiman D."/>
            <person name="Howarth C."/>
            <person name="Larson L."/>
            <person name="Lui A."/>
            <person name="MacDonald P.J.P."/>
            <person name="Montmayeur A."/>
            <person name="Murphy C."/>
            <person name="Neiman D."/>
            <person name="Pearson M."/>
            <person name="Priest M."/>
            <person name="Roberts A."/>
            <person name="Saif S."/>
            <person name="Shea T."/>
            <person name="Shenoy N."/>
            <person name="Sisk P."/>
            <person name="Stolte C."/>
            <person name="Sykes S."/>
            <person name="Wortman J."/>
            <person name="Nusbaum C."/>
            <person name="Birren B."/>
        </authorList>
    </citation>
    <scope>NUCLEOTIDE SEQUENCE [LARGE SCALE GENOMIC DNA]</scope>
    <source>
        <strain evidence="6 7">ACC2</strain>
    </source>
</reference>
<dbReference type="PRINTS" id="PR00411">
    <property type="entry name" value="PNDRDTASEI"/>
</dbReference>
<dbReference type="Gene3D" id="2.40.30.10">
    <property type="entry name" value="Translation factors"/>
    <property type="match status" value="1"/>
</dbReference>
<evidence type="ECO:0000313" key="7">
    <source>
        <dbReference type="Proteomes" id="UP000018466"/>
    </source>
</evidence>
<dbReference type="Gene3D" id="3.50.50.60">
    <property type="entry name" value="FAD/NAD(P)-binding domain"/>
    <property type="match status" value="1"/>
</dbReference>
<evidence type="ECO:0000256" key="1">
    <source>
        <dbReference type="ARBA" id="ARBA00001974"/>
    </source>
</evidence>
<evidence type="ECO:0000313" key="6">
    <source>
        <dbReference type="EMBL" id="EHO18145.1"/>
    </source>
</evidence>
<dbReference type="InterPro" id="IPR055178">
    <property type="entry name" value="RsdA/BaiN/AoA(So)-like_dom"/>
</dbReference>
<protein>
    <submittedName>
        <fullName evidence="6">HI0933 family flavoprotein</fullName>
    </submittedName>
</protein>
<dbReference type="EMBL" id="AGEL01000003">
    <property type="protein sequence ID" value="EHO18145.1"/>
    <property type="molecule type" value="Genomic_DNA"/>
</dbReference>
<dbReference type="SUPFAM" id="SSF160996">
    <property type="entry name" value="HI0933 insert domain-like"/>
    <property type="match status" value="1"/>
</dbReference>
<dbReference type="RefSeq" id="WP_009532164.1">
    <property type="nucleotide sequence ID" value="NZ_JH590861.1"/>
</dbReference>
<evidence type="ECO:0000259" key="4">
    <source>
        <dbReference type="Pfam" id="PF03486"/>
    </source>
</evidence>
<feature type="domain" description="RsdA/BaiN/AoA(So)-like Rossmann fold-like" evidence="4">
    <location>
        <begin position="2"/>
        <end position="403"/>
    </location>
</feature>
<dbReference type="PRINTS" id="PR00368">
    <property type="entry name" value="FADPNR"/>
</dbReference>
<dbReference type="PANTHER" id="PTHR42887">
    <property type="entry name" value="OS12G0638800 PROTEIN"/>
    <property type="match status" value="1"/>
</dbReference>
<keyword evidence="2" id="KW-0285">Flavoprotein</keyword>
<dbReference type="PANTHER" id="PTHR42887:SF2">
    <property type="entry name" value="OS12G0638800 PROTEIN"/>
    <property type="match status" value="1"/>
</dbReference>
<dbReference type="InterPro" id="IPR004792">
    <property type="entry name" value="BaiN-like"/>
</dbReference>
<dbReference type="Gene3D" id="1.10.8.260">
    <property type="entry name" value="HI0933 insert domain-like"/>
    <property type="match status" value="1"/>
</dbReference>
<dbReference type="InterPro" id="IPR057661">
    <property type="entry name" value="RsdA/BaiN/AoA(So)_Rossmann"/>
</dbReference>
<dbReference type="InterPro" id="IPR036188">
    <property type="entry name" value="FAD/NAD-bd_sf"/>
</dbReference>
<dbReference type="AlphaFoldDB" id="A0AA36Y6P0"/>
<feature type="domain" description="RsdA/BaiN/AoA(So)-like insert" evidence="5">
    <location>
        <begin position="187"/>
        <end position="350"/>
    </location>
</feature>
<organism evidence="6 7">
    <name type="scientific">Stomatobaculum longum</name>
    <dbReference type="NCBI Taxonomy" id="796942"/>
    <lineage>
        <taxon>Bacteria</taxon>
        <taxon>Bacillati</taxon>
        <taxon>Bacillota</taxon>
        <taxon>Clostridia</taxon>
        <taxon>Lachnospirales</taxon>
        <taxon>Lachnospiraceae</taxon>
        <taxon>Stomatobaculum</taxon>
    </lineage>
</organism>
<sequence length="412" mass="44389">MKVLVLGGGPAGMTAALAAARAGAEVLLLEQNERIGKKLLLTGNGKCNYTNLELDVARYDTDSPDFVRELIKRYPPKTIIRFLEELGVPPLSRHGGWIYPHAEQAAAVLNALRAALEREKVAVRTGIRILGIQREKKGGFRIRTEEKPLYADRVMLALGGSALAKTGSDGSGFRYAEELGLKLEAPRPALCPLRSTERENPFFRTAQGVRVPAELTLLVDNAVRGKESGELQLTKEGFSGIAVFQLSLVAGRALAEKRKTELCINFLADFTADTDFFARRLSMPFATDLEAVGNGLVPKNLWGALLRRAALTPQQAVKRGDWELAKKLSEALTASRFTLQGLGSLEKAQVSAGGIALSELSGQSLSFRRVPGLYAAGEILNVTGPCGGYNLHWCFASGLSAGQSAASDEVRI</sequence>
<dbReference type="Proteomes" id="UP000018466">
    <property type="component" value="Unassembled WGS sequence"/>
</dbReference>
<proteinExistence type="predicted"/>
<name>A0AA36Y6P0_9FIRM</name>
<dbReference type="Pfam" id="PF03486">
    <property type="entry name" value="HI0933_like"/>
    <property type="match status" value="1"/>
</dbReference>
<dbReference type="InterPro" id="IPR023166">
    <property type="entry name" value="BaiN-like_dom_sf"/>
</dbReference>
<keyword evidence="7" id="KW-1185">Reference proteome</keyword>
<evidence type="ECO:0000259" key="5">
    <source>
        <dbReference type="Pfam" id="PF22780"/>
    </source>
</evidence>
<gene>
    <name evidence="6" type="ORF">HMPREF9623_00329</name>
</gene>
<comment type="cofactor">
    <cofactor evidence="1">
        <name>FAD</name>
        <dbReference type="ChEBI" id="CHEBI:57692"/>
    </cofactor>
</comment>
<evidence type="ECO:0000256" key="2">
    <source>
        <dbReference type="ARBA" id="ARBA00022630"/>
    </source>
</evidence>
<dbReference type="GeneID" id="86940121"/>
<comment type="caution">
    <text evidence="6">The sequence shown here is derived from an EMBL/GenBank/DDBJ whole genome shotgun (WGS) entry which is preliminary data.</text>
</comment>
<dbReference type="SUPFAM" id="SSF51905">
    <property type="entry name" value="FAD/NAD(P)-binding domain"/>
    <property type="match status" value="1"/>
</dbReference>